<evidence type="ECO:0000313" key="3">
    <source>
        <dbReference type="EMBL" id="SCM59721.1"/>
    </source>
</evidence>
<keyword evidence="4" id="KW-1185">Reference proteome</keyword>
<dbReference type="GO" id="GO:0003677">
    <property type="term" value="F:DNA binding"/>
    <property type="evidence" value="ECO:0007669"/>
    <property type="project" value="UniProtKB-KW"/>
</dbReference>
<dbReference type="Proteomes" id="UP000178485">
    <property type="component" value="Chromosome i"/>
</dbReference>
<dbReference type="Pfam" id="PF01381">
    <property type="entry name" value="HTH_3"/>
    <property type="match status" value="1"/>
</dbReference>
<feature type="domain" description="HTH cro/C1-type" evidence="2">
    <location>
        <begin position="34"/>
        <end position="88"/>
    </location>
</feature>
<name>A0A1G4GB68_9BACT</name>
<dbReference type="EMBL" id="LT608328">
    <property type="protein sequence ID" value="SCM59721.1"/>
    <property type="molecule type" value="Genomic_DNA"/>
</dbReference>
<dbReference type="PANTHER" id="PTHR46558:SF4">
    <property type="entry name" value="DNA-BIDING PHAGE PROTEIN"/>
    <property type="match status" value="1"/>
</dbReference>
<reference evidence="3 4" key="1">
    <citation type="submission" date="2016-08" db="EMBL/GenBank/DDBJ databases">
        <authorList>
            <person name="Seilhamer J.J."/>
        </authorList>
    </citation>
    <scope>NUCLEOTIDE SEQUENCE [LARGE SCALE GENOMIC DNA]</scope>
    <source>
        <strain evidence="3">ING2-E5A</strain>
    </source>
</reference>
<dbReference type="Gene3D" id="1.10.260.40">
    <property type="entry name" value="lambda repressor-like DNA-binding domains"/>
    <property type="match status" value="1"/>
</dbReference>
<dbReference type="STRING" id="1642646.ING2E5A_2926"/>
<evidence type="ECO:0000259" key="2">
    <source>
        <dbReference type="PROSITE" id="PS50943"/>
    </source>
</evidence>
<dbReference type="CDD" id="cd00093">
    <property type="entry name" value="HTH_XRE"/>
    <property type="match status" value="1"/>
</dbReference>
<keyword evidence="1" id="KW-0238">DNA-binding</keyword>
<dbReference type="InterPro" id="IPR001387">
    <property type="entry name" value="Cro/C1-type_HTH"/>
</dbReference>
<evidence type="ECO:0000256" key="1">
    <source>
        <dbReference type="ARBA" id="ARBA00023125"/>
    </source>
</evidence>
<dbReference type="AlphaFoldDB" id="A0A1G4GB68"/>
<dbReference type="InterPro" id="IPR010982">
    <property type="entry name" value="Lambda_DNA-bd_dom_sf"/>
</dbReference>
<dbReference type="SMART" id="SM00530">
    <property type="entry name" value="HTH_XRE"/>
    <property type="match status" value="1"/>
</dbReference>
<evidence type="ECO:0000313" key="4">
    <source>
        <dbReference type="Proteomes" id="UP000178485"/>
    </source>
</evidence>
<proteinExistence type="predicted"/>
<dbReference type="PROSITE" id="PS50943">
    <property type="entry name" value="HTH_CROC1"/>
    <property type="match status" value="1"/>
</dbReference>
<protein>
    <recommendedName>
        <fullName evidence="2">HTH cro/C1-type domain-containing protein</fullName>
    </recommendedName>
</protein>
<dbReference type="KEGG" id="pmuc:ING2E5A_2926"/>
<gene>
    <name evidence="3" type="ORF">ING2E5A_2926</name>
</gene>
<dbReference type="SUPFAM" id="SSF47413">
    <property type="entry name" value="lambda repressor-like DNA-binding domains"/>
    <property type="match status" value="1"/>
</dbReference>
<sequence length="131" mass="15259">MPFFYAIIFTEFLLAKLELCYFMDYSEEKITANIVQLRKLKQLSQSAVANILQVDVATISRIERGKIALTYHALADIANMFGMSVIDLITYPEVYSRVNQPWVKVRVELELTTEEWEKFGMKDKVKNLLEQ</sequence>
<accession>A0A1G4GB68</accession>
<dbReference type="PANTHER" id="PTHR46558">
    <property type="entry name" value="TRACRIPTIONAL REGULATORY PROTEIN-RELATED-RELATED"/>
    <property type="match status" value="1"/>
</dbReference>
<organism evidence="3 4">
    <name type="scientific">Petrimonas mucosa</name>
    <dbReference type="NCBI Taxonomy" id="1642646"/>
    <lineage>
        <taxon>Bacteria</taxon>
        <taxon>Pseudomonadati</taxon>
        <taxon>Bacteroidota</taxon>
        <taxon>Bacteroidia</taxon>
        <taxon>Bacteroidales</taxon>
        <taxon>Dysgonomonadaceae</taxon>
        <taxon>Petrimonas</taxon>
    </lineage>
</organism>